<accession>A0AAJ2NTG6</accession>
<feature type="transmembrane region" description="Helical" evidence="1">
    <location>
        <begin position="46"/>
        <end position="68"/>
    </location>
</feature>
<keyword evidence="1" id="KW-0472">Membrane</keyword>
<keyword evidence="1" id="KW-0812">Transmembrane</keyword>
<reference evidence="2" key="1">
    <citation type="submission" date="2023-10" db="EMBL/GenBank/DDBJ databases">
        <title>Screening of Alkalihalophilus pseudofirmusBZ-TG-HK211 and Its Alleviation of Salt Stress on Rapeseed Growth.</title>
        <authorList>
            <person name="Zhao B."/>
            <person name="Guo T."/>
        </authorList>
    </citation>
    <scope>NUCLEOTIDE SEQUENCE</scope>
    <source>
        <strain evidence="2">BZ-TG-HK211</strain>
    </source>
</reference>
<protein>
    <submittedName>
        <fullName evidence="2">NADH dehydrogenase FAD-containing subunit</fullName>
    </submittedName>
</protein>
<dbReference type="Proteomes" id="UP001285636">
    <property type="component" value="Unassembled WGS sequence"/>
</dbReference>
<feature type="non-terminal residue" evidence="2">
    <location>
        <position position="84"/>
    </location>
</feature>
<feature type="non-terminal residue" evidence="2">
    <location>
        <position position="1"/>
    </location>
</feature>
<proteinExistence type="predicted"/>
<name>A0AAJ2NTG6_ALKPS</name>
<evidence type="ECO:0000313" key="2">
    <source>
        <dbReference type="EMBL" id="MDV2888123.1"/>
    </source>
</evidence>
<sequence length="84" mass="9397">KFMSVLEVAIGLALIVGLFTWLVSAGTVAMVAMFCLSGMFYWVNMWFVPVAIALMAGAGKTFGLDYYVMPWLGRLLDRWIWGQP</sequence>
<comment type="caution">
    <text evidence="2">The sequence shown here is derived from an EMBL/GenBank/DDBJ whole genome shotgun (WGS) entry which is preliminary data.</text>
</comment>
<gene>
    <name evidence="2" type="ORF">RYX45_23455</name>
</gene>
<organism evidence="2 3">
    <name type="scientific">Alkalihalophilus pseudofirmus</name>
    <name type="common">Bacillus pseudofirmus</name>
    <dbReference type="NCBI Taxonomy" id="79885"/>
    <lineage>
        <taxon>Bacteria</taxon>
        <taxon>Bacillati</taxon>
        <taxon>Bacillota</taxon>
        <taxon>Bacilli</taxon>
        <taxon>Bacillales</taxon>
        <taxon>Bacillaceae</taxon>
        <taxon>Alkalihalophilus</taxon>
    </lineage>
</organism>
<dbReference type="EMBL" id="JAWJAY010000968">
    <property type="protein sequence ID" value="MDV2888123.1"/>
    <property type="molecule type" value="Genomic_DNA"/>
</dbReference>
<feature type="transmembrane region" description="Helical" evidence="1">
    <location>
        <begin position="12"/>
        <end position="40"/>
    </location>
</feature>
<evidence type="ECO:0000313" key="3">
    <source>
        <dbReference type="Proteomes" id="UP001285636"/>
    </source>
</evidence>
<evidence type="ECO:0000256" key="1">
    <source>
        <dbReference type="SAM" id="Phobius"/>
    </source>
</evidence>
<dbReference type="AlphaFoldDB" id="A0AAJ2NTG6"/>
<keyword evidence="1" id="KW-1133">Transmembrane helix</keyword>